<keyword evidence="3" id="KW-1185">Reference proteome</keyword>
<dbReference type="EMBL" id="CATOUU010000941">
    <property type="protein sequence ID" value="CAI9961501.1"/>
    <property type="molecule type" value="Genomic_DNA"/>
</dbReference>
<comment type="caution">
    <text evidence="1">The sequence shown here is derived from an EMBL/GenBank/DDBJ whole genome shotgun (WGS) entry which is preliminary data.</text>
</comment>
<name>A0AA86QL06_9EUKA</name>
<reference evidence="2 3" key="2">
    <citation type="submission" date="2024-07" db="EMBL/GenBank/DDBJ databases">
        <authorList>
            <person name="Akdeniz Z."/>
        </authorList>
    </citation>
    <scope>NUCLEOTIDE SEQUENCE [LARGE SCALE GENOMIC DNA]</scope>
</reference>
<proteinExistence type="predicted"/>
<gene>
    <name evidence="1" type="ORF">HINF_LOCUS49146</name>
    <name evidence="2" type="ORF">HINF_LOCUS55314</name>
</gene>
<protein>
    <submittedName>
        <fullName evidence="2">Hypothetical_protein</fullName>
    </submittedName>
</protein>
<organism evidence="1">
    <name type="scientific">Hexamita inflata</name>
    <dbReference type="NCBI Taxonomy" id="28002"/>
    <lineage>
        <taxon>Eukaryota</taxon>
        <taxon>Metamonada</taxon>
        <taxon>Diplomonadida</taxon>
        <taxon>Hexamitidae</taxon>
        <taxon>Hexamitinae</taxon>
        <taxon>Hexamita</taxon>
    </lineage>
</organism>
<sequence length="123" mass="14347">MVSVEQIIRLIHRTARLKTMTTSKLSIFFQRLPGLGWVRRRFSHERVRPSDNFLPEPDLGRVPEHPVQQLDQLSDLILLKGCEFIVNSVLKYFKYVFLITLSVQELSHLGRQIKYNQTGVSLL</sequence>
<dbReference type="Proteomes" id="UP001642409">
    <property type="component" value="Unassembled WGS sequence"/>
</dbReference>
<reference evidence="1" key="1">
    <citation type="submission" date="2023-06" db="EMBL/GenBank/DDBJ databases">
        <authorList>
            <person name="Kurt Z."/>
        </authorList>
    </citation>
    <scope>NUCLEOTIDE SEQUENCE</scope>
</reference>
<accession>A0AA86QL06</accession>
<evidence type="ECO:0000313" key="1">
    <source>
        <dbReference type="EMBL" id="CAI9961501.1"/>
    </source>
</evidence>
<evidence type="ECO:0000313" key="2">
    <source>
        <dbReference type="EMBL" id="CAL6071793.1"/>
    </source>
</evidence>
<dbReference type="EMBL" id="CAXDID020000292">
    <property type="protein sequence ID" value="CAL6071793.1"/>
    <property type="molecule type" value="Genomic_DNA"/>
</dbReference>
<evidence type="ECO:0000313" key="3">
    <source>
        <dbReference type="Proteomes" id="UP001642409"/>
    </source>
</evidence>
<dbReference type="AlphaFoldDB" id="A0AA86QL06"/>